<evidence type="ECO:0000313" key="3">
    <source>
        <dbReference type="EMBL" id="CCH77359.1"/>
    </source>
</evidence>
<evidence type="ECO:0000313" key="4">
    <source>
        <dbReference type="Proteomes" id="UP000035721"/>
    </source>
</evidence>
<protein>
    <submittedName>
        <fullName evidence="3">ROK family protein</fullName>
    </submittedName>
</protein>
<gene>
    <name evidence="3" type="ORF">BN12_190002</name>
</gene>
<comment type="caution">
    <text evidence="3">The sequence shown here is derived from an EMBL/GenBank/DDBJ whole genome shotgun (WGS) entry which is preliminary data.</text>
</comment>
<organism evidence="3 4">
    <name type="scientific">Nostocoides japonicum T1-X7</name>
    <dbReference type="NCBI Taxonomy" id="1194083"/>
    <lineage>
        <taxon>Bacteria</taxon>
        <taxon>Bacillati</taxon>
        <taxon>Actinomycetota</taxon>
        <taxon>Actinomycetes</taxon>
        <taxon>Micrococcales</taxon>
        <taxon>Intrasporangiaceae</taxon>
        <taxon>Nostocoides</taxon>
    </lineage>
</organism>
<dbReference type="InterPro" id="IPR049874">
    <property type="entry name" value="ROK_cs"/>
</dbReference>
<dbReference type="Proteomes" id="UP000035721">
    <property type="component" value="Unassembled WGS sequence"/>
</dbReference>
<dbReference type="PANTHER" id="PTHR18964">
    <property type="entry name" value="ROK (REPRESSOR, ORF, KINASE) FAMILY"/>
    <property type="match status" value="1"/>
</dbReference>
<dbReference type="InterPro" id="IPR000600">
    <property type="entry name" value="ROK"/>
</dbReference>
<dbReference type="SUPFAM" id="SSF46785">
    <property type="entry name" value="Winged helix' DNA-binding domain"/>
    <property type="match status" value="1"/>
</dbReference>
<dbReference type="AlphaFoldDB" id="A0A077LZI8"/>
<dbReference type="InterPro" id="IPR036388">
    <property type="entry name" value="WH-like_DNA-bd_sf"/>
</dbReference>
<feature type="domain" description="HTH marR-type" evidence="2">
    <location>
        <begin position="17"/>
        <end position="60"/>
    </location>
</feature>
<evidence type="ECO:0000259" key="2">
    <source>
        <dbReference type="Pfam" id="PF12802"/>
    </source>
</evidence>
<keyword evidence="4" id="KW-1185">Reference proteome</keyword>
<dbReference type="Gene3D" id="3.30.420.40">
    <property type="match status" value="2"/>
</dbReference>
<dbReference type="GO" id="GO:0003700">
    <property type="term" value="F:DNA-binding transcription factor activity"/>
    <property type="evidence" value="ECO:0007669"/>
    <property type="project" value="InterPro"/>
</dbReference>
<sequence length="407" mass="42076">MTATTEGYPTAYGSAGHVLDLIRRSGGLTRADIVERTGLSRATVAARLDTLVTAGLLVAGSTTAARGRPPSQFHLREDRGVLLIADAGATSVRAAVTDLVGRVRTDTRAPLDVTLGPQEWLTTVDRLFVELLAEVRASAADVLGIGIALPGPVDFSTGTVVSPPIMTGWDGYPIPTWFAGRYDCPVLVDNDANAMTVGEHTTAHPTASSMLMLKIATGIGAGIVADGHIYRGADGAAGDLGHLQIERAGEDEPPVCRCGNLGCIEAYAGGWALARDLREGGRQATTTLDVIGLVSAGDPLATSLVRRAGRTIGVGIADAVSLLNPAVVVIGGELAAAAGHLMAGIRESVYRRSLPLATRRLEIVPATLGSMAGVVGLATILTDHIFDPGRIDAAIDEGTRTPHRPAT</sequence>
<proteinExistence type="inferred from homology"/>
<dbReference type="InterPro" id="IPR036390">
    <property type="entry name" value="WH_DNA-bd_sf"/>
</dbReference>
<dbReference type="PROSITE" id="PS01125">
    <property type="entry name" value="ROK"/>
    <property type="match status" value="1"/>
</dbReference>
<dbReference type="SUPFAM" id="SSF53067">
    <property type="entry name" value="Actin-like ATPase domain"/>
    <property type="match status" value="1"/>
</dbReference>
<comment type="similarity">
    <text evidence="1">Belongs to the ROK (NagC/XylR) family.</text>
</comment>
<dbReference type="PANTHER" id="PTHR18964:SF173">
    <property type="entry name" value="GLUCOKINASE"/>
    <property type="match status" value="1"/>
</dbReference>
<accession>A0A077LZI8</accession>
<dbReference type="STRING" id="1194083.BN12_190002"/>
<evidence type="ECO:0000256" key="1">
    <source>
        <dbReference type="ARBA" id="ARBA00006479"/>
    </source>
</evidence>
<dbReference type="Pfam" id="PF00480">
    <property type="entry name" value="ROK"/>
    <property type="match status" value="1"/>
</dbReference>
<dbReference type="Gene3D" id="1.10.10.10">
    <property type="entry name" value="Winged helix-like DNA-binding domain superfamily/Winged helix DNA-binding domain"/>
    <property type="match status" value="1"/>
</dbReference>
<dbReference type="RefSeq" id="WP_048550269.1">
    <property type="nucleotide sequence ID" value="NZ_HF570958.1"/>
</dbReference>
<name>A0A077LZI8_9MICO</name>
<dbReference type="InterPro" id="IPR043129">
    <property type="entry name" value="ATPase_NBD"/>
</dbReference>
<dbReference type="EMBL" id="CAJB01000101">
    <property type="protein sequence ID" value="CCH77359.1"/>
    <property type="molecule type" value="Genomic_DNA"/>
</dbReference>
<dbReference type="InterPro" id="IPR000835">
    <property type="entry name" value="HTH_MarR-typ"/>
</dbReference>
<dbReference type="Pfam" id="PF12802">
    <property type="entry name" value="MarR_2"/>
    <property type="match status" value="1"/>
</dbReference>
<reference evidence="3 4" key="1">
    <citation type="journal article" date="2013" name="ISME J.">
        <title>A metabolic model for members of the genus Tetrasphaera involved in enhanced biological phosphorus removal.</title>
        <authorList>
            <person name="Kristiansen R."/>
            <person name="Nguyen H.T.T."/>
            <person name="Saunders A.M."/>
            <person name="Nielsen J.L."/>
            <person name="Wimmer R."/>
            <person name="Le V.Q."/>
            <person name="McIlroy S.J."/>
            <person name="Petrovski S."/>
            <person name="Seviour R.J."/>
            <person name="Calteau A."/>
            <person name="Nielsen K.L."/>
            <person name="Nielsen P.H."/>
        </authorList>
    </citation>
    <scope>NUCLEOTIDE SEQUENCE [LARGE SCALE GENOMIC DNA]</scope>
    <source>
        <strain evidence="3 4">T1-X7</strain>
    </source>
</reference>